<dbReference type="RefSeq" id="WP_064395599.1">
    <property type="nucleotide sequence ID" value="NZ_LQIR01000012.1"/>
</dbReference>
<dbReference type="Proteomes" id="UP000053707">
    <property type="component" value="Unassembled WGS sequence"/>
</dbReference>
<comment type="caution">
    <text evidence="2">The sequence shown here is derived from an EMBL/GenBank/DDBJ whole genome shotgun (WGS) entry which is preliminary data.</text>
</comment>
<accession>A0A101A997</accession>
<feature type="region of interest" description="Disordered" evidence="1">
    <location>
        <begin position="1"/>
        <end position="147"/>
    </location>
</feature>
<feature type="compositionally biased region" description="Polar residues" evidence="1">
    <location>
        <begin position="94"/>
        <end position="104"/>
    </location>
</feature>
<evidence type="ECO:0000256" key="1">
    <source>
        <dbReference type="SAM" id="MobiDB-lite"/>
    </source>
</evidence>
<evidence type="ECO:0000313" key="2">
    <source>
        <dbReference type="EMBL" id="KUI18010.1"/>
    </source>
</evidence>
<name>A0A101A997_9MYCO</name>
<evidence type="ECO:0000313" key="3">
    <source>
        <dbReference type="Proteomes" id="UP000053707"/>
    </source>
</evidence>
<keyword evidence="3" id="KW-1185">Reference proteome</keyword>
<feature type="compositionally biased region" description="Basic and acidic residues" evidence="1">
    <location>
        <begin position="24"/>
        <end position="42"/>
    </location>
</feature>
<protein>
    <submittedName>
        <fullName evidence="2">Uncharacterized protein</fullName>
    </submittedName>
</protein>
<organism evidence="2 3">
    <name type="scientific">Mycobacterium lehmannii</name>
    <dbReference type="NCBI Taxonomy" id="2048550"/>
    <lineage>
        <taxon>Bacteria</taxon>
        <taxon>Bacillati</taxon>
        <taxon>Actinomycetota</taxon>
        <taxon>Actinomycetes</taxon>
        <taxon>Mycobacteriales</taxon>
        <taxon>Mycobacteriaceae</taxon>
        <taxon>Mycobacterium</taxon>
    </lineage>
</organism>
<proteinExistence type="predicted"/>
<sequence length="147" mass="15164">MTEPEERGKRGTGSDQPSGGPADRPSDTYRGDESVPAHENSGKPDFQTGFTNEPPKDVKPEIPPYEGRQMSAKPEGAGDEGGERTAGAVKPTTDAASKSASPSETAGGATASPADEQPASQMPESDRGDDRVGPSHTAGTGRAEDKR</sequence>
<dbReference type="AlphaFoldDB" id="A0A101A997"/>
<dbReference type="EMBL" id="LQIR01000012">
    <property type="protein sequence ID" value="KUI18010.1"/>
    <property type="molecule type" value="Genomic_DNA"/>
</dbReference>
<gene>
    <name evidence="2" type="ORF">AU192_01940</name>
</gene>
<feature type="compositionally biased region" description="Basic and acidic residues" evidence="1">
    <location>
        <begin position="124"/>
        <end position="133"/>
    </location>
</feature>
<reference evidence="2 3" key="1">
    <citation type="submission" date="2016-01" db="EMBL/GenBank/DDBJ databases">
        <authorList>
            <consortium name="TB Trials Study Group"/>
            <person name="Sutton G."/>
            <person name="Brinkac L."/>
            <person name="Sanka R."/>
            <person name="Adams M."/>
            <person name="Lau E.L."/>
            <person name="Macaden R."/>
            <person name="Grewal H.M.S."/>
        </authorList>
    </citation>
    <scope>NUCLEOTIDE SEQUENCE [LARGE SCALE GENOMIC DNA]</scope>
    <source>
        <strain evidence="2 3">IS-1744</strain>
    </source>
</reference>